<evidence type="ECO:0000313" key="1">
    <source>
        <dbReference type="EMBL" id="CAG5086955.1"/>
    </source>
</evidence>
<dbReference type="AlphaFoldDB" id="A0A916JQK7"/>
<evidence type="ECO:0000313" key="2">
    <source>
        <dbReference type="Proteomes" id="UP000683507"/>
    </source>
</evidence>
<accession>A0A916JQK7</accession>
<proteinExistence type="predicted"/>
<dbReference type="EMBL" id="OU015584">
    <property type="protein sequence ID" value="CAG5086955.1"/>
    <property type="molecule type" value="Genomic_DNA"/>
</dbReference>
<name>A0A916JQK7_9FLAO</name>
<keyword evidence="2" id="KW-1185">Reference proteome</keyword>
<dbReference type="KEGG" id="ptan:CRYO30217_03348"/>
<dbReference type="Proteomes" id="UP000683507">
    <property type="component" value="Chromosome"/>
</dbReference>
<reference evidence="1" key="1">
    <citation type="submission" date="2021-04" db="EMBL/GenBank/DDBJ databases">
        <authorList>
            <person name="Rodrigo-Torres L."/>
            <person name="Arahal R. D."/>
            <person name="Lucena T."/>
        </authorList>
    </citation>
    <scope>NUCLEOTIDE SEQUENCE</scope>
    <source>
        <strain evidence="1">AS29M-1</strain>
    </source>
</reference>
<protein>
    <submittedName>
        <fullName evidence="1">Uncharacterized protein</fullName>
    </submittedName>
</protein>
<sequence>MTFLMEIKKSTWIVMLLTILLVLSSCGKEQPPVMEEAEEPCDCATEVSAEFLMEELTTPIPSLTKYTETDTIFKGKNVRFTALEENAEYTWYLGAEVVTDQQITRYFDDVLAGTNHTISLAVQKTPNTNCLPNDDGYDSISKTLHVSNLPIYNSPDAILGPVEGDFRVKSAHLPDSFDIHIDVTYQVGDVYFNIENYDGLGSNCIQQARPTGSNYRQMFGFYGVSTMQCDAMQGDVHIRMDGIVEMDFTFFNPNDPNYVERQYLGRKL</sequence>
<organism evidence="1 2">
    <name type="scientific">Parvicella tangerina</name>
    <dbReference type="NCBI Taxonomy" id="2829795"/>
    <lineage>
        <taxon>Bacteria</taxon>
        <taxon>Pseudomonadati</taxon>
        <taxon>Bacteroidota</taxon>
        <taxon>Flavobacteriia</taxon>
        <taxon>Flavobacteriales</taxon>
        <taxon>Parvicellaceae</taxon>
        <taxon>Parvicella</taxon>
    </lineage>
</organism>
<gene>
    <name evidence="1" type="ORF">CRYO30217_03348</name>
</gene>